<keyword evidence="6" id="KW-1003">Cell membrane</keyword>
<feature type="modified residue" description="FMN phosphoryl threonine" evidence="6">
    <location>
        <position position="162"/>
    </location>
</feature>
<sequence length="193" mass="19950">MLTMLRTVAVLSLLCGLSGFALSYLKMITAPRIEEQVLTYVQGPALHSVFAVAENAPIADRRKFALPDGRQTTVFPVMRGGKLAGVALEESGKGYGGPIGVLVGFNVADDTLAGIGITTLKETPGLGMRVVEPGFTAQFAGFTTPVGLKANGGKVDAVSGATISSTGAVEAVNRAARTYAALKPEILRAWGGK</sequence>
<reference evidence="9" key="1">
    <citation type="submission" date="2016-10" db="EMBL/GenBank/DDBJ databases">
        <authorList>
            <person name="Varghese N."/>
            <person name="Submissions S."/>
        </authorList>
    </citation>
    <scope>NUCLEOTIDE SEQUENCE [LARGE SCALE GENOMIC DNA]</scope>
    <source>
        <strain evidence="9">KHC7</strain>
    </source>
</reference>
<evidence type="ECO:0000313" key="8">
    <source>
        <dbReference type="EMBL" id="SDF04730.1"/>
    </source>
</evidence>
<dbReference type="HAMAP" id="MF_00479">
    <property type="entry name" value="RsxG_RnfG"/>
    <property type="match status" value="1"/>
</dbReference>
<evidence type="ECO:0000256" key="2">
    <source>
        <dbReference type="ARBA" id="ARBA00022553"/>
    </source>
</evidence>
<dbReference type="InterPro" id="IPR010209">
    <property type="entry name" value="Ion_transpt_RnfG/RsxG"/>
</dbReference>
<dbReference type="PIRSF" id="PIRSF006091">
    <property type="entry name" value="E_trnsport_RnfG"/>
    <property type="match status" value="1"/>
</dbReference>
<evidence type="ECO:0000256" key="5">
    <source>
        <dbReference type="ARBA" id="ARBA00022982"/>
    </source>
</evidence>
<dbReference type="RefSeq" id="WP_092152339.1">
    <property type="nucleotide sequence ID" value="NZ_FNBX01000001.1"/>
</dbReference>
<keyword evidence="6" id="KW-0812">Transmembrane</keyword>
<evidence type="ECO:0000256" key="3">
    <source>
        <dbReference type="ARBA" id="ARBA00022630"/>
    </source>
</evidence>
<protein>
    <recommendedName>
        <fullName evidence="6">Ion-translocating oxidoreductase complex subunit G</fullName>
        <ecNumber evidence="6">7.-.-.-</ecNumber>
    </recommendedName>
    <alternativeName>
        <fullName evidence="6">Rnf electron transport complex subunit G</fullName>
    </alternativeName>
</protein>
<evidence type="ECO:0000256" key="6">
    <source>
        <dbReference type="HAMAP-Rule" id="MF_00479"/>
    </source>
</evidence>
<organism evidence="8 9">
    <name type="scientific">Desulfovibrio legallii</name>
    <dbReference type="NCBI Taxonomy" id="571438"/>
    <lineage>
        <taxon>Bacteria</taxon>
        <taxon>Pseudomonadati</taxon>
        <taxon>Thermodesulfobacteriota</taxon>
        <taxon>Desulfovibrionia</taxon>
        <taxon>Desulfovibrionales</taxon>
        <taxon>Desulfovibrionaceae</taxon>
        <taxon>Desulfovibrio</taxon>
    </lineage>
</organism>
<comment type="similarity">
    <text evidence="6">Belongs to the RnfG family.</text>
</comment>
<dbReference type="Pfam" id="PF04205">
    <property type="entry name" value="FMN_bind"/>
    <property type="match status" value="1"/>
</dbReference>
<keyword evidence="5 6" id="KW-0249">Electron transport</keyword>
<evidence type="ECO:0000259" key="7">
    <source>
        <dbReference type="SMART" id="SM00900"/>
    </source>
</evidence>
<evidence type="ECO:0000313" key="9">
    <source>
        <dbReference type="Proteomes" id="UP000199355"/>
    </source>
</evidence>
<evidence type="ECO:0000256" key="1">
    <source>
        <dbReference type="ARBA" id="ARBA00022448"/>
    </source>
</evidence>
<dbReference type="GO" id="GO:0005886">
    <property type="term" value="C:plasma membrane"/>
    <property type="evidence" value="ECO:0007669"/>
    <property type="project" value="UniProtKB-SubCell"/>
</dbReference>
<keyword evidence="4 6" id="KW-0288">FMN</keyword>
<comment type="cofactor">
    <cofactor evidence="6">
        <name>FMN</name>
        <dbReference type="ChEBI" id="CHEBI:58210"/>
    </cofactor>
</comment>
<proteinExistence type="inferred from homology"/>
<dbReference type="GO" id="GO:0022900">
    <property type="term" value="P:electron transport chain"/>
    <property type="evidence" value="ECO:0007669"/>
    <property type="project" value="UniProtKB-UniRule"/>
</dbReference>
<dbReference type="SMART" id="SM00900">
    <property type="entry name" value="FMN_bind"/>
    <property type="match status" value="1"/>
</dbReference>
<keyword evidence="3 6" id="KW-0285">Flavoprotein</keyword>
<dbReference type="OrthoDB" id="9787579at2"/>
<dbReference type="EMBL" id="FNBX01000001">
    <property type="protein sequence ID" value="SDF04730.1"/>
    <property type="molecule type" value="Genomic_DNA"/>
</dbReference>
<dbReference type="STRING" id="571438.SAMN05192586_10157"/>
<dbReference type="EC" id="7.-.-.-" evidence="6"/>
<dbReference type="InterPro" id="IPR007329">
    <property type="entry name" value="FMN-bd"/>
</dbReference>
<dbReference type="Proteomes" id="UP000199355">
    <property type="component" value="Unassembled WGS sequence"/>
</dbReference>
<dbReference type="AlphaFoldDB" id="A0A1G7HW75"/>
<dbReference type="GO" id="GO:0010181">
    <property type="term" value="F:FMN binding"/>
    <property type="evidence" value="ECO:0007669"/>
    <property type="project" value="InterPro"/>
</dbReference>
<feature type="domain" description="FMN-binding" evidence="7">
    <location>
        <begin position="94"/>
        <end position="179"/>
    </location>
</feature>
<comment type="subunit">
    <text evidence="6">The complex is composed of six subunits: RnfA, RnfB, RnfC, RnfD, RnfE and RnfG.</text>
</comment>
<keyword evidence="6" id="KW-1278">Translocase</keyword>
<name>A0A1G7HW75_9BACT</name>
<keyword evidence="6" id="KW-1133">Transmembrane helix</keyword>
<accession>A0A1G7HW75</accession>
<dbReference type="GO" id="GO:0009055">
    <property type="term" value="F:electron transfer activity"/>
    <property type="evidence" value="ECO:0007669"/>
    <property type="project" value="InterPro"/>
</dbReference>
<keyword evidence="2 6" id="KW-0597">Phosphoprotein</keyword>
<dbReference type="Gene3D" id="3.90.1010.20">
    <property type="match status" value="1"/>
</dbReference>
<dbReference type="PANTHER" id="PTHR36118:SF1">
    <property type="entry name" value="ION-TRANSLOCATING OXIDOREDUCTASE COMPLEX SUBUNIT G"/>
    <property type="match status" value="1"/>
</dbReference>
<evidence type="ECO:0000256" key="4">
    <source>
        <dbReference type="ARBA" id="ARBA00022643"/>
    </source>
</evidence>
<keyword evidence="1 6" id="KW-0813">Transport</keyword>
<dbReference type="NCBIfam" id="NF045876">
    <property type="entry name" value="RnfG_DVU2794"/>
    <property type="match status" value="1"/>
</dbReference>
<keyword evidence="6" id="KW-0472">Membrane</keyword>
<comment type="function">
    <text evidence="6">Part of a membrane-bound complex that couples electron transfer with translocation of ions across the membrane.</text>
</comment>
<dbReference type="PANTHER" id="PTHR36118">
    <property type="entry name" value="ION-TRANSLOCATING OXIDOREDUCTASE COMPLEX SUBUNIT G"/>
    <property type="match status" value="1"/>
</dbReference>
<gene>
    <name evidence="6" type="primary">rnfG</name>
    <name evidence="8" type="ORF">SAMN05192586_10157</name>
</gene>
<comment type="subcellular location">
    <subcellularLocation>
        <location evidence="6">Cell membrane</location>
        <topology evidence="6">Single-pass membrane protein</topology>
    </subcellularLocation>
</comment>
<keyword evidence="9" id="KW-1185">Reference proteome</keyword>